<evidence type="ECO:0000256" key="3">
    <source>
        <dbReference type="ARBA" id="ARBA00022777"/>
    </source>
</evidence>
<name>A0A017STP2_9BACT</name>
<keyword evidence="1" id="KW-0808">Transferase</keyword>
<protein>
    <submittedName>
        <fullName evidence="7">Serine/threonine protein kinase</fullName>
    </submittedName>
</protein>
<dbReference type="PANTHER" id="PTHR43289">
    <property type="entry name" value="MITOGEN-ACTIVATED PROTEIN KINASE KINASE KINASE 20-RELATED"/>
    <property type="match status" value="1"/>
</dbReference>
<evidence type="ECO:0000256" key="5">
    <source>
        <dbReference type="SAM" id="MobiDB-lite"/>
    </source>
</evidence>
<feature type="region of interest" description="Disordered" evidence="5">
    <location>
        <begin position="1"/>
        <end position="20"/>
    </location>
</feature>
<keyword evidence="8" id="KW-1185">Reference proteome</keyword>
<evidence type="ECO:0000313" key="7">
    <source>
        <dbReference type="EMBL" id="EYF00122.1"/>
    </source>
</evidence>
<dbReference type="PANTHER" id="PTHR43289:SF6">
    <property type="entry name" value="SERINE_THREONINE-PROTEIN KINASE NEKL-3"/>
    <property type="match status" value="1"/>
</dbReference>
<dbReference type="InterPro" id="IPR000719">
    <property type="entry name" value="Prot_kinase_dom"/>
</dbReference>
<keyword evidence="2" id="KW-0547">Nucleotide-binding</keyword>
<accession>A0A017STP2</accession>
<proteinExistence type="predicted"/>
<dbReference type="RefSeq" id="WP_044252203.1">
    <property type="nucleotide sequence ID" value="NZ_ASRX01000131.1"/>
</dbReference>
<dbReference type="eggNOG" id="COG0515">
    <property type="taxonomic scope" value="Bacteria"/>
</dbReference>
<dbReference type="SUPFAM" id="SSF56112">
    <property type="entry name" value="Protein kinase-like (PK-like)"/>
    <property type="match status" value="1"/>
</dbReference>
<dbReference type="Gene3D" id="3.30.200.20">
    <property type="entry name" value="Phosphorylase Kinase, domain 1"/>
    <property type="match status" value="1"/>
</dbReference>
<evidence type="ECO:0000259" key="6">
    <source>
        <dbReference type="PROSITE" id="PS50011"/>
    </source>
</evidence>
<dbReference type="PROSITE" id="PS50011">
    <property type="entry name" value="PROTEIN_KINASE_DOM"/>
    <property type="match status" value="1"/>
</dbReference>
<dbReference type="OrthoDB" id="5516011at2"/>
<evidence type="ECO:0000256" key="1">
    <source>
        <dbReference type="ARBA" id="ARBA00022679"/>
    </source>
</evidence>
<dbReference type="AlphaFoldDB" id="A0A017STP2"/>
<sequence>MIPPVHGNAPRDPHASDPLVGHRLGQFEVLERTGRESSGLLYKARHSRLQHRFVTLKVADAGASPAEPSAQPLEREAQLIHLIHHRSVVEVHDVAESAGTQYLVMDLLEGRRLGEIASEGTLDPKLVLRHAHRIAEALAAIHSSGVVHGNLNSASVFVTADEDIKITDFSTSTLLKDAPAPADNASVYRIHRETARVDIEAFGALLRELLGRTSAPPSDRLRTSLQHLADACLSQQALTSPSNGAELVKLVESLVRLHAAKHRSSRWKVSIIAAAAAASATLLAVAVWHVVPSGAAQRSPYEAVRGKTSAGCAADGRMTLKASAYMPTPSSSILRFYVSRSDEAPWPDPGQLRLFVGEGPTCSEKPPNLTKMLVDVAVGNSVQVIDLDVSQYDGKWSPGEEKTFWVGLSERGFAAYRASGPIFIQRGGAKP</sequence>
<dbReference type="InterPro" id="IPR011009">
    <property type="entry name" value="Kinase-like_dom_sf"/>
</dbReference>
<dbReference type="GO" id="GO:0004674">
    <property type="term" value="F:protein serine/threonine kinase activity"/>
    <property type="evidence" value="ECO:0007669"/>
    <property type="project" value="UniProtKB-KW"/>
</dbReference>
<dbReference type="GO" id="GO:0005524">
    <property type="term" value="F:ATP binding"/>
    <property type="evidence" value="ECO:0007669"/>
    <property type="project" value="UniProtKB-KW"/>
</dbReference>
<evidence type="ECO:0000313" key="8">
    <source>
        <dbReference type="Proteomes" id="UP000019678"/>
    </source>
</evidence>
<keyword evidence="4" id="KW-0067">ATP-binding</keyword>
<keyword evidence="7" id="KW-0723">Serine/threonine-protein kinase</keyword>
<evidence type="ECO:0000256" key="2">
    <source>
        <dbReference type="ARBA" id="ARBA00022741"/>
    </source>
</evidence>
<dbReference type="STRING" id="1192034.CAP_1344"/>
<dbReference type="EMBL" id="ASRX01000131">
    <property type="protein sequence ID" value="EYF00122.1"/>
    <property type="molecule type" value="Genomic_DNA"/>
</dbReference>
<keyword evidence="3 7" id="KW-0418">Kinase</keyword>
<gene>
    <name evidence="7" type="ORF">CAP_1344</name>
</gene>
<reference evidence="7 8" key="1">
    <citation type="submission" date="2013-05" db="EMBL/GenBank/DDBJ databases">
        <title>Genome assembly of Chondromyces apiculatus DSM 436.</title>
        <authorList>
            <person name="Sharma G."/>
            <person name="Khatri I."/>
            <person name="Kaur C."/>
            <person name="Mayilraj S."/>
            <person name="Subramanian S."/>
        </authorList>
    </citation>
    <scope>NUCLEOTIDE SEQUENCE [LARGE SCALE GENOMIC DNA]</scope>
    <source>
        <strain evidence="7 8">DSM 436</strain>
    </source>
</reference>
<organism evidence="7 8">
    <name type="scientific">Chondromyces apiculatus DSM 436</name>
    <dbReference type="NCBI Taxonomy" id="1192034"/>
    <lineage>
        <taxon>Bacteria</taxon>
        <taxon>Pseudomonadati</taxon>
        <taxon>Myxococcota</taxon>
        <taxon>Polyangia</taxon>
        <taxon>Polyangiales</taxon>
        <taxon>Polyangiaceae</taxon>
        <taxon>Chondromyces</taxon>
    </lineage>
</organism>
<evidence type="ECO:0000256" key="4">
    <source>
        <dbReference type="ARBA" id="ARBA00022840"/>
    </source>
</evidence>
<comment type="caution">
    <text evidence="7">The sequence shown here is derived from an EMBL/GenBank/DDBJ whole genome shotgun (WGS) entry which is preliminary data.</text>
</comment>
<dbReference type="Proteomes" id="UP000019678">
    <property type="component" value="Unassembled WGS sequence"/>
</dbReference>
<dbReference type="Pfam" id="PF00069">
    <property type="entry name" value="Pkinase"/>
    <property type="match status" value="1"/>
</dbReference>
<feature type="domain" description="Protein kinase" evidence="6">
    <location>
        <begin position="27"/>
        <end position="282"/>
    </location>
</feature>
<dbReference type="Gene3D" id="1.10.510.10">
    <property type="entry name" value="Transferase(Phosphotransferase) domain 1"/>
    <property type="match status" value="1"/>
</dbReference>